<feature type="region of interest" description="N-terminal hotdog fold" evidence="8">
    <location>
        <begin position="1"/>
        <end position="116"/>
    </location>
</feature>
<dbReference type="PROSITE" id="PS50075">
    <property type="entry name" value="CARRIER"/>
    <property type="match status" value="4"/>
</dbReference>
<dbReference type="Proteomes" id="UP000239203">
    <property type="component" value="Unassembled WGS sequence"/>
</dbReference>
<dbReference type="InterPro" id="IPR049551">
    <property type="entry name" value="PKS_DH_C"/>
</dbReference>
<feature type="active site" description="Proton donor; for dehydratase activity" evidence="8">
    <location>
        <position position="679"/>
    </location>
</feature>
<feature type="region of interest" description="Disordered" evidence="9">
    <location>
        <begin position="374"/>
        <end position="397"/>
    </location>
</feature>
<name>A0A2S6GPG1_9PSEU</name>
<dbReference type="PANTHER" id="PTHR43775">
    <property type="entry name" value="FATTY ACID SYNTHASE"/>
    <property type="match status" value="1"/>
</dbReference>
<evidence type="ECO:0000256" key="2">
    <source>
        <dbReference type="ARBA" id="ARBA00004792"/>
    </source>
</evidence>
<gene>
    <name evidence="13" type="ORF">CLV40_108115</name>
</gene>
<dbReference type="SMART" id="SM00825">
    <property type="entry name" value="PKS_KS"/>
    <property type="match status" value="2"/>
</dbReference>
<dbReference type="PROSITE" id="PS52004">
    <property type="entry name" value="KS3_2"/>
    <property type="match status" value="2"/>
</dbReference>
<dbReference type="GO" id="GO:0031177">
    <property type="term" value="F:phosphopantetheine binding"/>
    <property type="evidence" value="ECO:0007669"/>
    <property type="project" value="InterPro"/>
</dbReference>
<dbReference type="InterPro" id="IPR014030">
    <property type="entry name" value="Ketoacyl_synth_N"/>
</dbReference>
<evidence type="ECO:0000256" key="5">
    <source>
        <dbReference type="ARBA" id="ARBA00022553"/>
    </source>
</evidence>
<feature type="domain" description="PKS/mFAS DH" evidence="12">
    <location>
        <begin position="1"/>
        <end position="279"/>
    </location>
</feature>
<keyword evidence="3" id="KW-0596">Phosphopantetheine</keyword>
<dbReference type="GO" id="GO:0005886">
    <property type="term" value="C:plasma membrane"/>
    <property type="evidence" value="ECO:0007669"/>
    <property type="project" value="TreeGrafter"/>
</dbReference>
<evidence type="ECO:0000256" key="9">
    <source>
        <dbReference type="SAM" id="MobiDB-lite"/>
    </source>
</evidence>
<dbReference type="GO" id="GO:0071770">
    <property type="term" value="P:DIM/DIP cell wall layer assembly"/>
    <property type="evidence" value="ECO:0007669"/>
    <property type="project" value="TreeGrafter"/>
</dbReference>
<dbReference type="InterPro" id="IPR013968">
    <property type="entry name" value="PKS_KR"/>
</dbReference>
<dbReference type="InterPro" id="IPR049552">
    <property type="entry name" value="PKS_DH_N"/>
</dbReference>
<feature type="region of interest" description="C-terminal hotdog fold" evidence="8">
    <location>
        <begin position="129"/>
        <end position="279"/>
    </location>
</feature>
<evidence type="ECO:0000256" key="4">
    <source>
        <dbReference type="ARBA" id="ARBA00022490"/>
    </source>
</evidence>
<dbReference type="InterPro" id="IPR009081">
    <property type="entry name" value="PP-bd_ACP"/>
</dbReference>
<dbReference type="Pfam" id="PF00109">
    <property type="entry name" value="ketoacyl-synt"/>
    <property type="match status" value="2"/>
</dbReference>
<feature type="region of interest" description="Disordered" evidence="9">
    <location>
        <begin position="764"/>
        <end position="791"/>
    </location>
</feature>
<dbReference type="InterPro" id="IPR006162">
    <property type="entry name" value="Ppantetheine_attach_site"/>
</dbReference>
<feature type="compositionally biased region" description="Low complexity" evidence="9">
    <location>
        <begin position="767"/>
        <end position="782"/>
    </location>
</feature>
<evidence type="ECO:0000256" key="7">
    <source>
        <dbReference type="ARBA" id="ARBA00022737"/>
    </source>
</evidence>
<feature type="region of interest" description="N-terminal hotdog fold" evidence="8">
    <location>
        <begin position="485"/>
        <end position="600"/>
    </location>
</feature>
<dbReference type="Gene3D" id="3.40.47.10">
    <property type="match status" value="2"/>
</dbReference>
<keyword evidence="14" id="KW-1185">Reference proteome</keyword>
<comment type="caution">
    <text evidence="8">Lacks conserved residue(s) required for the propagation of feature annotation.</text>
</comment>
<protein>
    <submittedName>
        <fullName evidence="13">Polyketide synthase PksL</fullName>
    </submittedName>
</protein>
<dbReference type="InterPro" id="IPR054514">
    <property type="entry name" value="RhiE-like_linker"/>
</dbReference>
<dbReference type="PROSITE" id="PS00012">
    <property type="entry name" value="PHOSPHOPANTETHEINE"/>
    <property type="match status" value="2"/>
</dbReference>
<dbReference type="Gene3D" id="3.10.129.110">
    <property type="entry name" value="Polyketide synthase dehydratase"/>
    <property type="match status" value="2"/>
</dbReference>
<evidence type="ECO:0000259" key="12">
    <source>
        <dbReference type="PROSITE" id="PS52019"/>
    </source>
</evidence>
<feature type="domain" description="Ketosynthase family 3 (KS3)" evidence="11">
    <location>
        <begin position="1913"/>
        <end position="2325"/>
    </location>
</feature>
<dbReference type="SMART" id="SM00822">
    <property type="entry name" value="PKS_KR"/>
    <property type="match status" value="1"/>
</dbReference>
<dbReference type="GO" id="GO:0006633">
    <property type="term" value="P:fatty acid biosynthetic process"/>
    <property type="evidence" value="ECO:0007669"/>
    <property type="project" value="TreeGrafter"/>
</dbReference>
<comment type="pathway">
    <text evidence="2">Antibiotic biosynthesis.</text>
</comment>
<feature type="domain" description="Ketosynthase family 3 (KS3)" evidence="11">
    <location>
        <begin position="791"/>
        <end position="1211"/>
    </location>
</feature>
<dbReference type="GO" id="GO:0005737">
    <property type="term" value="C:cytoplasm"/>
    <property type="evidence" value="ECO:0007669"/>
    <property type="project" value="UniProtKB-SubCell"/>
</dbReference>
<feature type="region of interest" description="C-terminal hotdog fold" evidence="8">
    <location>
        <begin position="614"/>
        <end position="768"/>
    </location>
</feature>
<dbReference type="Pfam" id="PF14765">
    <property type="entry name" value="PS-DH"/>
    <property type="match status" value="1"/>
</dbReference>
<dbReference type="InterPro" id="IPR014031">
    <property type="entry name" value="Ketoacyl_synth_C"/>
</dbReference>
<comment type="caution">
    <text evidence="13">The sequence shown here is derived from an EMBL/GenBank/DDBJ whole genome shotgun (WGS) entry which is preliminary data.</text>
</comment>
<sequence length="2632" mass="276347">MTDSLVFTESFEITADNPLLRGHVVFGRPLLPGVGYVDLLLQVLARHGHAMAHTSLRNLRILAPLVAETGELVLVTVAGRRTPAGDLRVEVGSRRERDSESVLHAVATAEVSPVPDYPERLALPLTGATGATTMTEIYGWCREHELLHSGIMKIGGTVHHRPGDWVAELALAPEFRDSTDRFLFHPALFEAGLLGGGIGIGMMHDGDDEGPGLFLPLVFESFRAIGSLGDRCYVRVPADSVHRDDELVRLRIEFYNAEGVRVAEVGQFVAKRIRMGSALDVRATAAPTAPTVAAAPVEGRDVAEVLRGLVAARLDTSVDVVDPEGGFYELGLTSANLLSLVADVEDTYSLSLSPTIMFEHRTIAELAAWLRTEHPSTTETATPAAPAAPAAPEPVGAPADRADVLGAIVDETAALLSVPASEVDPDEDLGEYGLDWSGAAHLADRLNERLGLAVAATAITDHRTAHAIAAHLTGTTPAPVAAAAHPLLHRRLPDDDRGARYESVFAGAEPVLADHRVRDDRVLPGVAHLELARAAAAEVFGGGVRLADVAWVRPATATPTGLKLVTAVHPTGEFTIHSVDADGGETLCCQGRAHLADDTHPSTPSIDELRAACSATTFAGTEVYARYDRLGLRYGPSQRSVVTVGVGTDRTGRPQVLAELRLPAAAEQSGYHSHPSVVDGALQATIGLWLPTERAGQEATSLGLPFAVRGVRAPAATTTTAYAWIRHGAGAGTATTSALDITILDATGTVCVDLEGLSTRVLRQEPPRAAADTPAPRAAEPAITRPGDPRDGDIAIVGVAGRYPEAADLEEFWQNLRAGRDSVREVPAGRWDHRRYPEAGRWGGFVDDIDLFDPLFFQISLLEAEHLDPQERLFLQTAHHTLEDAGYTGERLSAQGDVGVFVGVMYQEYQLYGAQAQALGQDVALWGSASTVANRVSYFYDFHGPSLAVDTMCSSSLTSIHLACEAIRTGQCAAAIAGGVNLTPHPNKHLVLSKRHFLSSDGRCRSFGEGGDGYVPGEGVGAVLLKPLARAVLDGDQIHGVIRGTAVNHGGRTTGYSVPTPVAQGAVVADAFAAAALDPRALSYLEAHGTGTSLGDPIEVTGLQKAFGTAGARPDECAIGSVKSNIGHLESAAGIAGVTKVLLQLRHRELVPSLHSETLNPHIDFDRTPLRVQRELGPWRRPTVDGRTAPRLAGVSSFGGGGSNAHVVIAEHEAAARPERRTDRPALLVLSAKSAPQLAELAGRLHGRLGELADADLADVAWTLQVGRMELEERLAFAASTVAEARGELARFAAGRPGSWRRGSVLSGRGAAPSVDAALAEWVERGVADPLLRLWVSGAAVDWDGVAEGPLRRVSLPGYPFARERCWLDLDLTIPAAPAPDRADHDLVLLRPTWTANPGTAAADVPADRHVIVVGTPTAEQRSALPGGAVVVEPSGATTDARYADVARQVFGLAKGLLERGSRQQGLVQVVLLGTDATLAGLSALLKTVALENPGLRTQLIDCERVDDLIRLSEDAATTDQEIRYRGGVRETAGLVEVSPVAAPSPWRRDGVYLITGGAGALGLVVARDIAAEAPGATVVLTGRSARADAAVAELRAAGLRVDYRGADITDPDAVRRLVRDVTAAYGPLTGVLHSAGVIQDNLILRKGTDEFDRVLAPKVAAAVLDRATADQPLELFACFSSIAGAFGNHGQADYAAGNGYLDAFAAQRTGRGRAVSIGWPLWDAGGMGDDTVRRQLRDLGLAPLDTTRGLAVLRQALAADLGGRLVALVGDRDALLSRLTTAPAVPGAVPVPAAGAESLADRAVSHLRRVLAAALKLRPERVDPDTALEKYGLDSVLAVNLITELEKSFGPLPRTLLFELPTIREVAGFLATDHAPALRDLLGVTATPVTTADTTPAPAPALAGSTQRPDGGTEIAIIGITGRYPGAADLDGFWEVLRSGTDCVTEVPAERAEQVGAGAIGAFLDGVAEFDPLFFGISPREASAMDPQQRLFLQVVWHLLEGSGVTREVIERRYGRRVGVYVGAAYQMYRADGAVDPVLAALTSSASFNLIANRVSHFFGLEGPSLAVDSMCASSTTAIHIACADLLSGESELAVAGGVNLTIHPDKHAALAEMRLLGTHAGSRSFRDGDGYLPAEAVGAVLLKPLAAALRDGDTVLAVIRGTASAHAGRGGAFLAPSHRTQVGVMRRALERAGVTADTIGYVEAAANGTPLSDEIELRALREVFAAGDPSAPVPVGTVKSNLGHPEAASGIAQLTKVVLQLRHGELAPLVGTGTPNPALDLDGAPVALCEEVTGWRSRGGAPRRALINSVAAGGSHVSLVVEAPPPIAVAAAARQAGGAHLVVVSALTAERLRTAARQLHDHLSTAGEVDLTDLAYTTQLGREALPRRLAVVAGSTRELVTALAHHLGLPSAAADGALPAPLFEGDAEDDIGPLASLLGGSRGEVFLAGLVADRDLEKLAELWVRGVRVPWAGLHDGHRELLPLPPTAFDNGRYWVDVVTHAPRADSRDDEATVLGRGAGESAEDVVRSAWVDLLQVDPALLGPTSDFFALGGNSLLATRLINLLGRRAGVELAVQQVFDAPRLVQQAALLDAATAERDAVGMDVDRILDGIELIERLSDDELDALGLTN</sequence>
<dbReference type="PANTHER" id="PTHR43775:SF37">
    <property type="entry name" value="SI:DKEY-61P9.11"/>
    <property type="match status" value="1"/>
</dbReference>
<dbReference type="Pfam" id="PF00550">
    <property type="entry name" value="PP-binding"/>
    <property type="match status" value="4"/>
</dbReference>
<dbReference type="FunFam" id="3.40.47.10:FF:000019">
    <property type="entry name" value="Polyketide synthase type I"/>
    <property type="match status" value="1"/>
</dbReference>
<feature type="domain" description="Carrier" evidence="10">
    <location>
        <begin position="399"/>
        <end position="476"/>
    </location>
</feature>
<feature type="compositionally biased region" description="Low complexity" evidence="9">
    <location>
        <begin position="377"/>
        <end position="397"/>
    </location>
</feature>
<evidence type="ECO:0000313" key="14">
    <source>
        <dbReference type="Proteomes" id="UP000239203"/>
    </source>
</evidence>
<organism evidence="13 14">
    <name type="scientific">Actinokineospora auranticolor</name>
    <dbReference type="NCBI Taxonomy" id="155976"/>
    <lineage>
        <taxon>Bacteria</taxon>
        <taxon>Bacillati</taxon>
        <taxon>Actinomycetota</taxon>
        <taxon>Actinomycetes</taxon>
        <taxon>Pseudonocardiales</taxon>
        <taxon>Pseudonocardiaceae</taxon>
        <taxon>Actinokineospora</taxon>
    </lineage>
</organism>
<dbReference type="InterPro" id="IPR020841">
    <property type="entry name" value="PKS_Beta-ketoAc_synthase_dom"/>
</dbReference>
<dbReference type="InterPro" id="IPR057326">
    <property type="entry name" value="KR_dom"/>
</dbReference>
<dbReference type="Gene3D" id="1.10.1240.100">
    <property type="match status" value="2"/>
</dbReference>
<evidence type="ECO:0000259" key="10">
    <source>
        <dbReference type="PROSITE" id="PS50075"/>
    </source>
</evidence>
<accession>A0A2S6GPG1</accession>
<dbReference type="Pfam" id="PF22336">
    <property type="entry name" value="RhiE-like_linker"/>
    <property type="match status" value="2"/>
</dbReference>
<feature type="domain" description="Carrier" evidence="10">
    <location>
        <begin position="2523"/>
        <end position="2597"/>
    </location>
</feature>
<dbReference type="InterPro" id="IPR042104">
    <property type="entry name" value="PKS_dehydratase_sf"/>
</dbReference>
<dbReference type="PROSITE" id="PS52019">
    <property type="entry name" value="PKS_MFAS_DH"/>
    <property type="match status" value="2"/>
</dbReference>
<feature type="domain" description="Carrier" evidence="10">
    <location>
        <begin position="300"/>
        <end position="374"/>
    </location>
</feature>
<feature type="domain" description="PKS/mFAS DH" evidence="12">
    <location>
        <begin position="485"/>
        <end position="768"/>
    </location>
</feature>
<evidence type="ECO:0000256" key="1">
    <source>
        <dbReference type="ARBA" id="ARBA00004496"/>
    </source>
</evidence>
<dbReference type="InterPro" id="IPR049900">
    <property type="entry name" value="PKS_mFAS_DH"/>
</dbReference>
<dbReference type="InterPro" id="IPR050091">
    <property type="entry name" value="PKS_NRPS_Biosynth_Enz"/>
</dbReference>
<keyword evidence="6" id="KW-0808">Transferase</keyword>
<evidence type="ECO:0000313" key="13">
    <source>
        <dbReference type="EMBL" id="PPK67118.1"/>
    </source>
</evidence>
<evidence type="ECO:0000256" key="6">
    <source>
        <dbReference type="ARBA" id="ARBA00022679"/>
    </source>
</evidence>
<dbReference type="SUPFAM" id="SSF51735">
    <property type="entry name" value="NAD(P)-binding Rossmann-fold domains"/>
    <property type="match status" value="2"/>
</dbReference>
<proteinExistence type="predicted"/>
<dbReference type="InterPro" id="IPR020807">
    <property type="entry name" value="PKS_DH"/>
</dbReference>
<dbReference type="RefSeq" id="WP_104479875.1">
    <property type="nucleotide sequence ID" value="NZ_CP154825.1"/>
</dbReference>
<dbReference type="SMART" id="SM00823">
    <property type="entry name" value="PKS_PP"/>
    <property type="match status" value="4"/>
</dbReference>
<comment type="subcellular location">
    <subcellularLocation>
        <location evidence="1">Cytoplasm</location>
    </subcellularLocation>
</comment>
<feature type="active site" description="Proton acceptor; for dehydratase activity" evidence="8">
    <location>
        <position position="515"/>
    </location>
</feature>
<dbReference type="SMART" id="SM00826">
    <property type="entry name" value="PKS_DH"/>
    <property type="match status" value="2"/>
</dbReference>
<evidence type="ECO:0000259" key="11">
    <source>
        <dbReference type="PROSITE" id="PS52004"/>
    </source>
</evidence>
<dbReference type="Pfam" id="PF08659">
    <property type="entry name" value="KR"/>
    <property type="match status" value="1"/>
</dbReference>
<dbReference type="OrthoDB" id="3488622at2"/>
<dbReference type="InterPro" id="IPR036736">
    <property type="entry name" value="ACP-like_sf"/>
</dbReference>
<dbReference type="InterPro" id="IPR020806">
    <property type="entry name" value="PKS_PP-bd"/>
</dbReference>
<evidence type="ECO:0000256" key="8">
    <source>
        <dbReference type="PROSITE-ProRule" id="PRU01363"/>
    </source>
</evidence>
<dbReference type="EMBL" id="PTIX01000008">
    <property type="protein sequence ID" value="PPK67118.1"/>
    <property type="molecule type" value="Genomic_DNA"/>
</dbReference>
<keyword evidence="4" id="KW-0963">Cytoplasm</keyword>
<evidence type="ECO:0000256" key="3">
    <source>
        <dbReference type="ARBA" id="ARBA00022450"/>
    </source>
</evidence>
<dbReference type="SUPFAM" id="SSF47336">
    <property type="entry name" value="ACP-like"/>
    <property type="match status" value="4"/>
</dbReference>
<dbReference type="Pfam" id="PF21089">
    <property type="entry name" value="PKS_DH_N"/>
    <property type="match status" value="2"/>
</dbReference>
<dbReference type="CDD" id="cd00833">
    <property type="entry name" value="PKS"/>
    <property type="match status" value="2"/>
</dbReference>
<reference evidence="13 14" key="1">
    <citation type="submission" date="2018-02" db="EMBL/GenBank/DDBJ databases">
        <title>Genomic Encyclopedia of Archaeal and Bacterial Type Strains, Phase II (KMG-II): from individual species to whole genera.</title>
        <authorList>
            <person name="Goeker M."/>
        </authorList>
    </citation>
    <scope>NUCLEOTIDE SEQUENCE [LARGE SCALE GENOMIC DNA]</scope>
    <source>
        <strain evidence="13 14">YU 961-1</strain>
    </source>
</reference>
<dbReference type="CDD" id="cd08953">
    <property type="entry name" value="KR_2_SDR_x"/>
    <property type="match status" value="1"/>
</dbReference>
<keyword evidence="7" id="KW-0677">Repeat</keyword>
<dbReference type="InterPro" id="IPR036291">
    <property type="entry name" value="NAD(P)-bd_dom_sf"/>
</dbReference>
<dbReference type="Gene3D" id="3.40.50.720">
    <property type="entry name" value="NAD(P)-binding Rossmann-like Domain"/>
    <property type="match status" value="1"/>
</dbReference>
<dbReference type="Gene3D" id="1.10.1200.10">
    <property type="entry name" value="ACP-like"/>
    <property type="match status" value="4"/>
</dbReference>
<dbReference type="SUPFAM" id="SSF53901">
    <property type="entry name" value="Thiolase-like"/>
    <property type="match status" value="2"/>
</dbReference>
<dbReference type="InterPro" id="IPR016039">
    <property type="entry name" value="Thiolase-like"/>
</dbReference>
<dbReference type="Pfam" id="PF02801">
    <property type="entry name" value="Ketoacyl-synt_C"/>
    <property type="match status" value="2"/>
</dbReference>
<feature type="domain" description="Carrier" evidence="10">
    <location>
        <begin position="1802"/>
        <end position="1875"/>
    </location>
</feature>
<dbReference type="SMART" id="SM01294">
    <property type="entry name" value="PKS_PP_betabranch"/>
    <property type="match status" value="2"/>
</dbReference>
<dbReference type="GO" id="GO:0004312">
    <property type="term" value="F:fatty acid synthase activity"/>
    <property type="evidence" value="ECO:0007669"/>
    <property type="project" value="TreeGrafter"/>
</dbReference>
<keyword evidence="5" id="KW-0597">Phosphoprotein</keyword>